<name>F9RZ93_9VIBR</name>
<organism evidence="1 2">
    <name type="scientific">Vibrio ichthyoenteri ATCC 700023</name>
    <dbReference type="NCBI Taxonomy" id="870968"/>
    <lineage>
        <taxon>Bacteria</taxon>
        <taxon>Pseudomonadati</taxon>
        <taxon>Pseudomonadota</taxon>
        <taxon>Gammaproteobacteria</taxon>
        <taxon>Vibrionales</taxon>
        <taxon>Vibrionaceae</taxon>
        <taxon>Vibrio</taxon>
    </lineage>
</organism>
<reference evidence="1 2" key="1">
    <citation type="journal article" date="2012" name="Int. J. Syst. Evol. Microbiol.">
        <title>Vibrio caribbeanicus sp. nov., isolated from the marine sponge Scleritoderma cyanea.</title>
        <authorList>
            <person name="Hoffmann M."/>
            <person name="Monday S.R."/>
            <person name="Allard M.W."/>
            <person name="Strain E.A."/>
            <person name="Whittaker P."/>
            <person name="Naum M."/>
            <person name="McCarthy P.J."/>
            <person name="Lopez J.V."/>
            <person name="Fischer M."/>
            <person name="Brown E.W."/>
        </authorList>
    </citation>
    <scope>NUCLEOTIDE SEQUENCE [LARGE SCALE GENOMIC DNA]</scope>
    <source>
        <strain evidence="1 2">ATCC 700023</strain>
    </source>
</reference>
<dbReference type="AlphaFoldDB" id="F9RZ93"/>
<protein>
    <submittedName>
        <fullName evidence="1">Transposase</fullName>
    </submittedName>
</protein>
<dbReference type="InterPro" id="IPR051698">
    <property type="entry name" value="Transposase_11-like"/>
</dbReference>
<dbReference type="PANTHER" id="PTHR30298:SF0">
    <property type="entry name" value="PROTEIN YBFL-RELATED"/>
    <property type="match status" value="1"/>
</dbReference>
<evidence type="ECO:0000313" key="1">
    <source>
        <dbReference type="EMBL" id="EGU45692.1"/>
    </source>
</evidence>
<evidence type="ECO:0000313" key="2">
    <source>
        <dbReference type="Proteomes" id="UP000004605"/>
    </source>
</evidence>
<keyword evidence="2" id="KW-1185">Reference proteome</keyword>
<accession>F9RZ93</accession>
<feature type="non-terminal residue" evidence="1">
    <location>
        <position position="1"/>
    </location>
</feature>
<dbReference type="PANTHER" id="PTHR30298">
    <property type="entry name" value="H REPEAT-ASSOCIATED PREDICTED TRANSPOSASE"/>
    <property type="match status" value="1"/>
</dbReference>
<comment type="caution">
    <text evidence="1">The sequence shown here is derived from an EMBL/GenBank/DDBJ whole genome shotgun (WGS) entry which is preliminary data.</text>
</comment>
<gene>
    <name evidence="1" type="ORF">VII00023_13957</name>
</gene>
<dbReference type="RefSeq" id="WP_006711177.1">
    <property type="nucleotide sequence ID" value="NZ_AFWF01000050.1"/>
</dbReference>
<proteinExistence type="predicted"/>
<dbReference type="Proteomes" id="UP000004605">
    <property type="component" value="Unassembled WGS sequence"/>
</dbReference>
<dbReference type="EMBL" id="AFWF01000050">
    <property type="protein sequence ID" value="EGU45692.1"/>
    <property type="molecule type" value="Genomic_DNA"/>
</dbReference>
<sequence length="116" mass="13672">TCIVVDRIVQEGSGKLVTKHRSYYITDHCPQHPKLADYIRQHWEIESYHWLLDVHLNDDGDKKYEKNSAENFAQIKRLILNLLKSKTYTGKKKSIKGRLKSIGWDKYLLLELLFGQ</sequence>